<dbReference type="Proteomes" id="UP000593765">
    <property type="component" value="Chromosome"/>
</dbReference>
<feature type="region of interest" description="Disordered" evidence="11">
    <location>
        <begin position="475"/>
        <end position="507"/>
    </location>
</feature>
<dbReference type="InterPro" id="IPR011990">
    <property type="entry name" value="TPR-like_helical_dom_sf"/>
</dbReference>
<dbReference type="SUPFAM" id="SSF56112">
    <property type="entry name" value="Protein kinase-like (PK-like)"/>
    <property type="match status" value="1"/>
</dbReference>
<feature type="transmembrane region" description="Helical" evidence="12">
    <location>
        <begin position="404"/>
        <end position="427"/>
    </location>
</feature>
<keyword evidence="6 10" id="KW-0547">Nucleotide-binding</keyword>
<sequence>MTDELSEPERHPVDLIAEEFAARYRRGERPAISEYTDRHPELTEQIRNALQSVAMMERMNVARRSQSGLAITPTLERVGDFRIVRELGRGGMGVVFEAVQESLGRRVAIKILSASAVLDPTRLARFEQEARAAARLHHTNIVPIFGVGQQGDIHYYVMQCIDGQGLGQVTRSLASAASATRDRGRARKSSGPKPGHPAEPQTPAVQSLSQRTPTEHYKWVADIGAQVADALQYAHDRGVLHRDVKPANLILDDAGIVWVADFGLAKVGNDSNVTRTGDIIGTLQYMAPEAIDKKVDARSDIYGLGLTLYELLTLQPPYRDTGPAELIRLISTASPASPRSINPAIPRDLETIVLKAIAREPSHRYPTAVAMERDLRAFIAGRSISARRVSPWERAWRWSRRNRAVAALLVATTLSILTALVVGWIGYKQTSVALKAESIRRGEAETARKISDDNVRLCLDALSDLFGQLSASQQLELPMGGGPPGERREPPLDRREPPGGRPDHLPAKDMRALVNAGVLEGVLRFYDRFSERNLTDPSLEVEAAWGYHRVADVYRLMSETESADRSYGLAAERFERALAGPSSDDALRASATAGLLESIGSISAIPGDPEGRAVALKQIAYAMNQYVEREGVDQRAGMPMAACHYRTGRLLEASNDAAGALAAYNASMMLLERRGEVGPPRGPNGDGGRAGPPVVTLGDPASRAAAVLLAQGRTDEARALLVRVINQIERAESESRGPPRHRESPAILYELLVEVETKLGDTAAADKARRQAARLRERNDRPPGDRPPDGRPREAGPRGGPPPFR</sequence>
<evidence type="ECO:0000256" key="7">
    <source>
        <dbReference type="ARBA" id="ARBA00022777"/>
    </source>
</evidence>
<evidence type="ECO:0000256" key="1">
    <source>
        <dbReference type="ARBA" id="ARBA00004300"/>
    </source>
</evidence>
<dbReference type="Gene3D" id="3.30.200.20">
    <property type="entry name" value="Phosphorylase Kinase, domain 1"/>
    <property type="match status" value="1"/>
</dbReference>
<keyword evidence="12" id="KW-1133">Transmembrane helix</keyword>
<reference evidence="14 15" key="1">
    <citation type="submission" date="2020-10" db="EMBL/GenBank/DDBJ databases">
        <title>Wide distribution of Phycisphaera-like planctomycetes from WD2101 soil group in peatlands and genome analysis of the first cultivated representative.</title>
        <authorList>
            <person name="Dedysh S.N."/>
            <person name="Beletsky A.V."/>
            <person name="Ivanova A."/>
            <person name="Kulichevskaya I.S."/>
            <person name="Suzina N.E."/>
            <person name="Philippov D.A."/>
            <person name="Rakitin A.L."/>
            <person name="Mardanov A.V."/>
            <person name="Ravin N.V."/>
        </authorList>
    </citation>
    <scope>NUCLEOTIDE SEQUENCE [LARGE SCALE GENOMIC DNA]</scope>
    <source>
        <strain evidence="14 15">M1803</strain>
    </source>
</reference>
<dbReference type="GO" id="GO:0005813">
    <property type="term" value="C:centrosome"/>
    <property type="evidence" value="ECO:0007669"/>
    <property type="project" value="UniProtKB-SubCell"/>
</dbReference>
<name>A0A7M2WXG0_9BACT</name>
<keyword evidence="8 10" id="KW-0067">ATP-binding</keyword>
<evidence type="ECO:0000256" key="11">
    <source>
        <dbReference type="SAM" id="MobiDB-lite"/>
    </source>
</evidence>
<keyword evidence="15" id="KW-1185">Reference proteome</keyword>
<keyword evidence="9" id="KW-0963">Cytoplasm</keyword>
<keyword evidence="7 14" id="KW-0418">Kinase</keyword>
<dbReference type="EMBL" id="CP063458">
    <property type="protein sequence ID" value="QOV90099.1"/>
    <property type="molecule type" value="Genomic_DNA"/>
</dbReference>
<feature type="region of interest" description="Disordered" evidence="11">
    <location>
        <begin position="177"/>
        <end position="211"/>
    </location>
</feature>
<comment type="similarity">
    <text evidence="3">Belongs to the protein kinase superfamily. NEK Ser/Thr protein kinase family. NIMA subfamily.</text>
</comment>
<proteinExistence type="inferred from homology"/>
<feature type="binding site" evidence="10">
    <location>
        <position position="110"/>
    </location>
    <ligand>
        <name>ATP</name>
        <dbReference type="ChEBI" id="CHEBI:30616"/>
    </ligand>
</feature>
<keyword evidence="5" id="KW-0808">Transferase</keyword>
<evidence type="ECO:0000256" key="9">
    <source>
        <dbReference type="ARBA" id="ARBA00023212"/>
    </source>
</evidence>
<evidence type="ECO:0000256" key="5">
    <source>
        <dbReference type="ARBA" id="ARBA00022679"/>
    </source>
</evidence>
<dbReference type="SMART" id="SM00220">
    <property type="entry name" value="S_TKc"/>
    <property type="match status" value="1"/>
</dbReference>
<evidence type="ECO:0000313" key="15">
    <source>
        <dbReference type="Proteomes" id="UP000593765"/>
    </source>
</evidence>
<dbReference type="KEGG" id="hbs:IPV69_01625"/>
<evidence type="ECO:0000259" key="13">
    <source>
        <dbReference type="PROSITE" id="PS50011"/>
    </source>
</evidence>
<dbReference type="Pfam" id="PF07714">
    <property type="entry name" value="PK_Tyr_Ser-Thr"/>
    <property type="match status" value="1"/>
</dbReference>
<dbReference type="GO" id="GO:0000922">
    <property type="term" value="C:spindle pole"/>
    <property type="evidence" value="ECO:0007669"/>
    <property type="project" value="UniProtKB-SubCell"/>
</dbReference>
<evidence type="ECO:0000256" key="2">
    <source>
        <dbReference type="ARBA" id="ARBA00004647"/>
    </source>
</evidence>
<dbReference type="InterPro" id="IPR017441">
    <property type="entry name" value="Protein_kinase_ATP_BS"/>
</dbReference>
<dbReference type="InterPro" id="IPR011009">
    <property type="entry name" value="Kinase-like_dom_sf"/>
</dbReference>
<evidence type="ECO:0000256" key="8">
    <source>
        <dbReference type="ARBA" id="ARBA00022840"/>
    </source>
</evidence>
<dbReference type="PROSITE" id="PS00107">
    <property type="entry name" value="PROTEIN_KINASE_ATP"/>
    <property type="match status" value="1"/>
</dbReference>
<dbReference type="PANTHER" id="PTHR43289:SF34">
    <property type="entry name" value="SERINE_THREONINE-PROTEIN KINASE YBDM-RELATED"/>
    <property type="match status" value="1"/>
</dbReference>
<dbReference type="Gene3D" id="1.10.510.10">
    <property type="entry name" value="Transferase(Phosphotransferase) domain 1"/>
    <property type="match status" value="1"/>
</dbReference>
<evidence type="ECO:0000256" key="6">
    <source>
        <dbReference type="ARBA" id="ARBA00022741"/>
    </source>
</evidence>
<evidence type="ECO:0000256" key="4">
    <source>
        <dbReference type="ARBA" id="ARBA00022527"/>
    </source>
</evidence>
<feature type="region of interest" description="Disordered" evidence="11">
    <location>
        <begin position="675"/>
        <end position="695"/>
    </location>
</feature>
<dbReference type="AlphaFoldDB" id="A0A7M2WXG0"/>
<dbReference type="PROSITE" id="PS00108">
    <property type="entry name" value="PROTEIN_KINASE_ST"/>
    <property type="match status" value="1"/>
</dbReference>
<dbReference type="InterPro" id="IPR008271">
    <property type="entry name" value="Ser/Thr_kinase_AS"/>
</dbReference>
<evidence type="ECO:0000256" key="3">
    <source>
        <dbReference type="ARBA" id="ARBA00010886"/>
    </source>
</evidence>
<dbReference type="RefSeq" id="WP_206293170.1">
    <property type="nucleotide sequence ID" value="NZ_CP063458.1"/>
</dbReference>
<gene>
    <name evidence="14" type="ORF">IPV69_01625</name>
</gene>
<dbReference type="InterPro" id="IPR001245">
    <property type="entry name" value="Ser-Thr/Tyr_kinase_cat_dom"/>
</dbReference>
<dbReference type="GO" id="GO:0004674">
    <property type="term" value="F:protein serine/threonine kinase activity"/>
    <property type="evidence" value="ECO:0007669"/>
    <property type="project" value="UniProtKB-KW"/>
</dbReference>
<dbReference type="PANTHER" id="PTHR43289">
    <property type="entry name" value="MITOGEN-ACTIVATED PROTEIN KINASE KINASE KINASE 20-RELATED"/>
    <property type="match status" value="1"/>
</dbReference>
<keyword evidence="12" id="KW-0472">Membrane</keyword>
<keyword evidence="9" id="KW-0206">Cytoskeleton</keyword>
<evidence type="ECO:0000256" key="12">
    <source>
        <dbReference type="SAM" id="Phobius"/>
    </source>
</evidence>
<feature type="compositionally biased region" description="Basic and acidic residues" evidence="11">
    <location>
        <begin position="760"/>
        <end position="796"/>
    </location>
</feature>
<comment type="subcellular location">
    <subcellularLocation>
        <location evidence="1">Cytoplasm</location>
        <location evidence="1">Cytoskeleton</location>
        <location evidence="1">Microtubule organizing center</location>
        <location evidence="1">Centrosome</location>
    </subcellularLocation>
    <subcellularLocation>
        <location evidence="2">Cytoplasm</location>
        <location evidence="2">Cytoskeleton</location>
        <location evidence="2">Spindle pole</location>
    </subcellularLocation>
</comment>
<feature type="region of interest" description="Disordered" evidence="11">
    <location>
        <begin position="760"/>
        <end position="805"/>
    </location>
</feature>
<dbReference type="InterPro" id="IPR000719">
    <property type="entry name" value="Prot_kinase_dom"/>
</dbReference>
<feature type="domain" description="Protein kinase" evidence="13">
    <location>
        <begin position="81"/>
        <end position="379"/>
    </location>
</feature>
<dbReference type="GO" id="GO:0005524">
    <property type="term" value="F:ATP binding"/>
    <property type="evidence" value="ECO:0007669"/>
    <property type="project" value="UniProtKB-UniRule"/>
</dbReference>
<accession>A0A7M2WXG0</accession>
<organism evidence="14 15">
    <name type="scientific">Humisphaera borealis</name>
    <dbReference type="NCBI Taxonomy" id="2807512"/>
    <lineage>
        <taxon>Bacteria</taxon>
        <taxon>Pseudomonadati</taxon>
        <taxon>Planctomycetota</taxon>
        <taxon>Phycisphaerae</taxon>
        <taxon>Tepidisphaerales</taxon>
        <taxon>Tepidisphaeraceae</taxon>
        <taxon>Humisphaera</taxon>
    </lineage>
</organism>
<evidence type="ECO:0000256" key="10">
    <source>
        <dbReference type="PROSITE-ProRule" id="PRU10141"/>
    </source>
</evidence>
<evidence type="ECO:0000313" key="14">
    <source>
        <dbReference type="EMBL" id="QOV90099.1"/>
    </source>
</evidence>
<keyword evidence="12" id="KW-0812">Transmembrane</keyword>
<dbReference type="PROSITE" id="PS50011">
    <property type="entry name" value="PROTEIN_KINASE_DOM"/>
    <property type="match status" value="1"/>
</dbReference>
<keyword evidence="4 14" id="KW-0723">Serine/threonine-protein kinase</keyword>
<dbReference type="SUPFAM" id="SSF48452">
    <property type="entry name" value="TPR-like"/>
    <property type="match status" value="1"/>
</dbReference>
<dbReference type="Gene3D" id="1.25.40.10">
    <property type="entry name" value="Tetratricopeptide repeat domain"/>
    <property type="match status" value="1"/>
</dbReference>
<feature type="compositionally biased region" description="Basic and acidic residues" evidence="11">
    <location>
        <begin position="485"/>
        <end position="507"/>
    </location>
</feature>
<dbReference type="CDD" id="cd14014">
    <property type="entry name" value="STKc_PknB_like"/>
    <property type="match status" value="1"/>
</dbReference>
<protein>
    <submittedName>
        <fullName evidence="14">Serine/threonine protein kinase</fullName>
    </submittedName>
</protein>